<protein>
    <submittedName>
        <fullName evidence="2">Uncharacterized protein</fullName>
    </submittedName>
</protein>
<organism evidence="2 3">
    <name type="scientific">Mytilus galloprovincialis</name>
    <name type="common">Mediterranean mussel</name>
    <dbReference type="NCBI Taxonomy" id="29158"/>
    <lineage>
        <taxon>Eukaryota</taxon>
        <taxon>Metazoa</taxon>
        <taxon>Spiralia</taxon>
        <taxon>Lophotrochozoa</taxon>
        <taxon>Mollusca</taxon>
        <taxon>Bivalvia</taxon>
        <taxon>Autobranchia</taxon>
        <taxon>Pteriomorphia</taxon>
        <taxon>Mytilida</taxon>
        <taxon>Mytiloidea</taxon>
        <taxon>Mytilidae</taxon>
        <taxon>Mytilinae</taxon>
        <taxon>Mytilus</taxon>
    </lineage>
</organism>
<accession>A0A8B6BKW1</accession>
<name>A0A8B6BKW1_MYTGA</name>
<dbReference type="Proteomes" id="UP000596742">
    <property type="component" value="Unassembled WGS sequence"/>
</dbReference>
<reference evidence="2" key="1">
    <citation type="submission" date="2018-11" db="EMBL/GenBank/DDBJ databases">
        <authorList>
            <person name="Alioto T."/>
            <person name="Alioto T."/>
        </authorList>
    </citation>
    <scope>NUCLEOTIDE SEQUENCE</scope>
</reference>
<comment type="caution">
    <text evidence="2">The sequence shown here is derived from an EMBL/GenBank/DDBJ whole genome shotgun (WGS) entry which is preliminary data.</text>
</comment>
<proteinExistence type="predicted"/>
<sequence length="200" mass="22315">MKYCGASAPFCDVRVYVRSAMGKCSLNLSATKTIIAPKQATILVGFGINPCKPLTALLHFQTVSLKRSTDPASGLKQDELLPRQRITIELGRSKNVTKNPFAERAIQELEDEKLRSNPSSPVLTPLTLLLVSARLNTRIRNRELSARESWTQRDQLSNIAHRSKPNHPHSEQTKCPSGKLPVCPDLEIGDIIYLHNIYTM</sequence>
<evidence type="ECO:0000313" key="2">
    <source>
        <dbReference type="EMBL" id="VDH91575.1"/>
    </source>
</evidence>
<gene>
    <name evidence="2" type="ORF">MGAL_10B041445</name>
</gene>
<evidence type="ECO:0000313" key="3">
    <source>
        <dbReference type="Proteomes" id="UP000596742"/>
    </source>
</evidence>
<dbReference type="EMBL" id="UYJE01000255">
    <property type="protein sequence ID" value="VDH91575.1"/>
    <property type="molecule type" value="Genomic_DNA"/>
</dbReference>
<keyword evidence="3" id="KW-1185">Reference proteome</keyword>
<evidence type="ECO:0000256" key="1">
    <source>
        <dbReference type="SAM" id="MobiDB-lite"/>
    </source>
</evidence>
<dbReference type="AlphaFoldDB" id="A0A8B6BKW1"/>
<feature type="region of interest" description="Disordered" evidence="1">
    <location>
        <begin position="158"/>
        <end position="178"/>
    </location>
</feature>